<dbReference type="EMBL" id="BAABDQ010000015">
    <property type="protein sequence ID" value="GAA3572943.1"/>
    <property type="molecule type" value="Genomic_DNA"/>
</dbReference>
<accession>A0ABP6XW37</accession>
<comment type="caution">
    <text evidence="1">The sequence shown here is derived from an EMBL/GenBank/DDBJ whole genome shotgun (WGS) entry which is preliminary data.</text>
</comment>
<dbReference type="Proteomes" id="UP001500630">
    <property type="component" value="Unassembled WGS sequence"/>
</dbReference>
<name>A0ABP6XW37_9ACTN</name>
<evidence type="ECO:0000313" key="2">
    <source>
        <dbReference type="Proteomes" id="UP001500630"/>
    </source>
</evidence>
<evidence type="ECO:0000313" key="1">
    <source>
        <dbReference type="EMBL" id="GAA3572943.1"/>
    </source>
</evidence>
<reference evidence="2" key="1">
    <citation type="journal article" date="2019" name="Int. J. Syst. Evol. Microbiol.">
        <title>The Global Catalogue of Microorganisms (GCM) 10K type strain sequencing project: providing services to taxonomists for standard genome sequencing and annotation.</title>
        <authorList>
            <consortium name="The Broad Institute Genomics Platform"/>
            <consortium name="The Broad Institute Genome Sequencing Center for Infectious Disease"/>
            <person name="Wu L."/>
            <person name="Ma J."/>
        </authorList>
    </citation>
    <scope>NUCLEOTIDE SEQUENCE [LARGE SCALE GENOMIC DNA]</scope>
    <source>
        <strain evidence="2">JCM 17326</strain>
    </source>
</reference>
<proteinExistence type="predicted"/>
<gene>
    <name evidence="1" type="ORF">GCM10022419_062300</name>
</gene>
<organism evidence="1 2">
    <name type="scientific">Nonomuraea rosea</name>
    <dbReference type="NCBI Taxonomy" id="638574"/>
    <lineage>
        <taxon>Bacteria</taxon>
        <taxon>Bacillati</taxon>
        <taxon>Actinomycetota</taxon>
        <taxon>Actinomycetes</taxon>
        <taxon>Streptosporangiales</taxon>
        <taxon>Streptosporangiaceae</taxon>
        <taxon>Nonomuraea</taxon>
    </lineage>
</organism>
<protein>
    <submittedName>
        <fullName evidence="1">Uncharacterized protein</fullName>
    </submittedName>
</protein>
<keyword evidence="2" id="KW-1185">Reference proteome</keyword>
<sequence length="69" mass="7384">MVPTTTIAVRRSRQAFADALVSVEFQVVQPEQARSQLGQGQQGSLGQLVIAWAYEPMPGKGRACGLARA</sequence>